<keyword evidence="6 8" id="KW-0472">Membrane</keyword>
<feature type="transmembrane region" description="Helical" evidence="8">
    <location>
        <begin position="54"/>
        <end position="75"/>
    </location>
</feature>
<evidence type="ECO:0000313" key="11">
    <source>
        <dbReference type="Proteomes" id="UP000492820"/>
    </source>
</evidence>
<evidence type="ECO:0000256" key="3">
    <source>
        <dbReference type="ARBA" id="ARBA00022679"/>
    </source>
</evidence>
<dbReference type="GO" id="GO:0016740">
    <property type="term" value="F:transferase activity"/>
    <property type="evidence" value="ECO:0007669"/>
    <property type="project" value="UniProtKB-KW"/>
</dbReference>
<evidence type="ECO:0000313" key="12">
    <source>
        <dbReference type="WBParaSite" id="EgrG_000225200"/>
    </source>
</evidence>
<keyword evidence="3" id="KW-0808">Transferase</keyword>
<evidence type="ECO:0000256" key="8">
    <source>
        <dbReference type="SAM" id="Phobius"/>
    </source>
</evidence>
<gene>
    <name evidence="10" type="ORF">EgrG_000225200</name>
</gene>
<dbReference type="PANTHER" id="PTHR13533:SF1">
    <property type="entry name" value="N-ACETYLNEURAMINATE 9-O-ACETYLTRANSFERASE"/>
    <property type="match status" value="1"/>
</dbReference>
<evidence type="ECO:0000256" key="1">
    <source>
        <dbReference type="ARBA" id="ARBA00004141"/>
    </source>
</evidence>
<dbReference type="PANTHER" id="PTHR13533">
    <property type="entry name" value="N-ACETYLNEURAMINATE 9-O-ACETYLTRANSFERASE"/>
    <property type="match status" value="1"/>
</dbReference>
<dbReference type="WBParaSite" id="EgrG_000225200">
    <property type="protein sequence ID" value="EgrG_000225200"/>
    <property type="gene ID" value="EgrG_000225200"/>
</dbReference>
<comment type="similarity">
    <text evidence="2">Belongs to the PC-esterase family. CASD1 subfamily.</text>
</comment>
<evidence type="ECO:0000313" key="10">
    <source>
        <dbReference type="EMBL" id="CDS20058.1"/>
    </source>
</evidence>
<dbReference type="GO" id="GO:0005794">
    <property type="term" value="C:Golgi apparatus"/>
    <property type="evidence" value="ECO:0007669"/>
    <property type="project" value="UniProtKB-ARBA"/>
</dbReference>
<feature type="transmembrane region" description="Helical" evidence="8">
    <location>
        <begin position="357"/>
        <end position="376"/>
    </location>
</feature>
<feature type="transmembrane region" description="Helical" evidence="8">
    <location>
        <begin position="225"/>
        <end position="252"/>
    </location>
</feature>
<organism evidence="10">
    <name type="scientific">Echinococcus granulosus</name>
    <name type="common">Hydatid tapeworm</name>
    <dbReference type="NCBI Taxonomy" id="6210"/>
    <lineage>
        <taxon>Eukaryota</taxon>
        <taxon>Metazoa</taxon>
        <taxon>Spiralia</taxon>
        <taxon>Lophotrochozoa</taxon>
        <taxon>Platyhelminthes</taxon>
        <taxon>Cestoda</taxon>
        <taxon>Eucestoda</taxon>
        <taxon>Cyclophyllidea</taxon>
        <taxon>Taeniidae</taxon>
        <taxon>Echinococcus</taxon>
        <taxon>Echinococcus granulosus group</taxon>
    </lineage>
</organism>
<evidence type="ECO:0000256" key="5">
    <source>
        <dbReference type="ARBA" id="ARBA00022989"/>
    </source>
</evidence>
<feature type="domain" description="Cas1p 10 TM acyl transferase" evidence="9">
    <location>
        <begin position="47"/>
        <end position="483"/>
    </location>
</feature>
<protein>
    <submittedName>
        <fullName evidence="10 12">CAS1 domain containing protein 1</fullName>
    </submittedName>
</protein>
<name>A0A068WJV5_ECHGR</name>
<dbReference type="Proteomes" id="UP000492820">
    <property type="component" value="Unassembled WGS sequence"/>
</dbReference>
<evidence type="ECO:0000259" key="9">
    <source>
        <dbReference type="Pfam" id="PF07779"/>
    </source>
</evidence>
<evidence type="ECO:0000256" key="6">
    <source>
        <dbReference type="ARBA" id="ARBA00023136"/>
    </source>
</evidence>
<reference evidence="12" key="3">
    <citation type="submission" date="2020-10" db="UniProtKB">
        <authorList>
            <consortium name="WormBaseParasite"/>
        </authorList>
    </citation>
    <scope>IDENTIFICATION</scope>
</reference>
<proteinExistence type="inferred from homology"/>
<feature type="transmembrane region" description="Helical" evidence="8">
    <location>
        <begin position="264"/>
        <end position="281"/>
    </location>
</feature>
<feature type="transmembrane region" description="Helical" evidence="8">
    <location>
        <begin position="20"/>
        <end position="42"/>
    </location>
</feature>
<reference evidence="10" key="2">
    <citation type="submission" date="2014-06" db="EMBL/GenBank/DDBJ databases">
        <authorList>
            <person name="Aslett M."/>
        </authorList>
    </citation>
    <scope>NUCLEOTIDE SEQUENCE</scope>
</reference>
<feature type="transmembrane region" description="Helical" evidence="8">
    <location>
        <begin position="192"/>
        <end position="213"/>
    </location>
</feature>
<keyword evidence="5 8" id="KW-1133">Transmembrane helix</keyword>
<dbReference type="EMBL" id="LK028580">
    <property type="protein sequence ID" value="CDS20058.1"/>
    <property type="molecule type" value="Genomic_DNA"/>
</dbReference>
<sequence>MESLERNRVYHGAFSQMLLLDFRASCVCLFIWLILSAWRIWMKRRNKKLDERIVTLRQLCGCLFLMGCIVVYVAICERGIGRLVNPLFTWVGFSIITIVCIIMNSLWTHPVSKPGPMNCDLTNEIKGWMQALIVAYHYLGGYGVLPIYILMRIFVSTYVTLSGFGHFLFYWNKFSPKSVSECSSPKHLLRTYLALLYRYAQVFLRMNFLNISLCLSLRQPYLLHYFVGLISYCYTVVAITMTFWLALTQLFIAISKSVNEKSKIPAFIIALVVSTLFSAVLKTHKSLFNTIFFSKPLGWALQSVEGEWLARWSLDRYSSQFGLLCGFIFAQCKQRWKFTNESSTKSNSDRSYKMRTGLFFGTGIGVIAVYICYFSVTTNHSTYVKWHPYLCFIPITAIIILRNITAFGRNHASVFFSWFGAFALELFILQYHILLTRNMRKVFLVFTKSRIINGLIITPCFVTVSYWTHLLTQDICNIILPPHDFFPKPPPNLQKVPSN</sequence>
<dbReference type="GO" id="GO:0016020">
    <property type="term" value="C:membrane"/>
    <property type="evidence" value="ECO:0007669"/>
    <property type="project" value="UniProtKB-SubCell"/>
</dbReference>
<comment type="subcellular location">
    <subcellularLocation>
        <location evidence="1">Membrane</location>
        <topology evidence="1">Multi-pass membrane protein</topology>
    </subcellularLocation>
</comment>
<dbReference type="InterPro" id="IPR012419">
    <property type="entry name" value="Cas1_AcylTrans_dom"/>
</dbReference>
<evidence type="ECO:0000256" key="2">
    <source>
        <dbReference type="ARBA" id="ARBA00010666"/>
    </source>
</evidence>
<feature type="transmembrane region" description="Helical" evidence="8">
    <location>
        <begin position="128"/>
        <end position="149"/>
    </location>
</feature>
<evidence type="ECO:0000256" key="4">
    <source>
        <dbReference type="ARBA" id="ARBA00022692"/>
    </source>
</evidence>
<dbReference type="Pfam" id="PF07779">
    <property type="entry name" value="Cas1_AcylT"/>
    <property type="match status" value="1"/>
</dbReference>
<reference evidence="10 11" key="1">
    <citation type="journal article" date="2013" name="Nature">
        <title>The genomes of four tapeworm species reveal adaptations to parasitism.</title>
        <authorList>
            <person name="Tsai I.J."/>
            <person name="Zarowiecki M."/>
            <person name="Holroyd N."/>
            <person name="Garciarrubio A."/>
            <person name="Sanchez-Flores A."/>
            <person name="Brooks K.L."/>
            <person name="Tracey A."/>
            <person name="Bobes R.J."/>
            <person name="Fragoso G."/>
            <person name="Sciutto E."/>
            <person name="Aslett M."/>
            <person name="Beasley H."/>
            <person name="Bennett H.M."/>
            <person name="Cai J."/>
            <person name="Camicia F."/>
            <person name="Clark R."/>
            <person name="Cucher M."/>
            <person name="De Silva N."/>
            <person name="Day T.A."/>
            <person name="Deplazes P."/>
            <person name="Estrada K."/>
            <person name="Fernandez C."/>
            <person name="Holland P.W."/>
            <person name="Hou J."/>
            <person name="Hu S."/>
            <person name="Huckvale T."/>
            <person name="Hung S.S."/>
            <person name="Kamenetzky L."/>
            <person name="Keane J.A."/>
            <person name="Kiss F."/>
            <person name="Koziol U."/>
            <person name="Lambert O."/>
            <person name="Liu K."/>
            <person name="Luo X."/>
            <person name="Luo Y."/>
            <person name="Macchiaroli N."/>
            <person name="Nichol S."/>
            <person name="Paps J."/>
            <person name="Parkinson J."/>
            <person name="Pouchkina-Stantcheva N."/>
            <person name="Riddiford N."/>
            <person name="Rosenzvit M."/>
            <person name="Salinas G."/>
            <person name="Wasmuth J.D."/>
            <person name="Zamanian M."/>
            <person name="Zheng Y."/>
            <person name="Cai X."/>
            <person name="Soberon X."/>
            <person name="Olson P.D."/>
            <person name="Laclette J.P."/>
            <person name="Brehm K."/>
            <person name="Berriman M."/>
            <person name="Garciarrubio A."/>
            <person name="Bobes R.J."/>
            <person name="Fragoso G."/>
            <person name="Sanchez-Flores A."/>
            <person name="Estrada K."/>
            <person name="Cevallos M.A."/>
            <person name="Morett E."/>
            <person name="Gonzalez V."/>
            <person name="Portillo T."/>
            <person name="Ochoa-Leyva A."/>
            <person name="Jose M.V."/>
            <person name="Sciutto E."/>
            <person name="Landa A."/>
            <person name="Jimenez L."/>
            <person name="Valdes V."/>
            <person name="Carrero J.C."/>
            <person name="Larralde C."/>
            <person name="Morales-Montor J."/>
            <person name="Limon-Lason J."/>
            <person name="Soberon X."/>
            <person name="Laclette J.P."/>
        </authorList>
    </citation>
    <scope>NUCLEOTIDE SEQUENCE [LARGE SCALE GENOMIC DNA]</scope>
</reference>
<feature type="transmembrane region" description="Helical" evidence="8">
    <location>
        <begin position="388"/>
        <end position="408"/>
    </location>
</feature>
<dbReference type="OrthoDB" id="1932925at2759"/>
<dbReference type="AlphaFoldDB" id="A0A068WJV5"/>
<evidence type="ECO:0000256" key="7">
    <source>
        <dbReference type="ARBA" id="ARBA00023180"/>
    </source>
</evidence>
<keyword evidence="4 8" id="KW-0812">Transmembrane</keyword>
<accession>A0A068WJV5</accession>
<dbReference type="GO" id="GO:0005975">
    <property type="term" value="P:carbohydrate metabolic process"/>
    <property type="evidence" value="ECO:0007669"/>
    <property type="project" value="UniProtKB-ARBA"/>
</dbReference>
<feature type="transmembrane region" description="Helical" evidence="8">
    <location>
        <begin position="87"/>
        <end position="107"/>
    </location>
</feature>
<feature type="transmembrane region" description="Helical" evidence="8">
    <location>
        <begin position="414"/>
        <end position="434"/>
    </location>
</feature>
<keyword evidence="7" id="KW-0325">Glycoprotein</keyword>